<proteinExistence type="predicted"/>
<dbReference type="RefSeq" id="WP_191206672.1">
    <property type="nucleotide sequence ID" value="NZ_JACXZA010000009.1"/>
</dbReference>
<feature type="chain" id="PRO_5046149120" description="Copper amine oxidase-like N-terminal domain-containing protein" evidence="1">
    <location>
        <begin position="24"/>
        <end position="193"/>
    </location>
</feature>
<evidence type="ECO:0000313" key="2">
    <source>
        <dbReference type="EMBL" id="MBD3922363.1"/>
    </source>
</evidence>
<protein>
    <recommendedName>
        <fullName evidence="4">Copper amine oxidase-like N-terminal domain-containing protein</fullName>
    </recommendedName>
</protein>
<comment type="caution">
    <text evidence="2">The sequence shown here is derived from an EMBL/GenBank/DDBJ whole genome shotgun (WGS) entry which is preliminary data.</text>
</comment>
<dbReference type="Proteomes" id="UP000609346">
    <property type="component" value="Unassembled WGS sequence"/>
</dbReference>
<evidence type="ECO:0000256" key="1">
    <source>
        <dbReference type="SAM" id="SignalP"/>
    </source>
</evidence>
<sequence length="193" mass="21873">MKKNIAYLLIGFLAGALLFNTLAADASSSIKTLISHPIKHLFINYNKYDVQESDQLINYNGKTYVQLRFMTDTLGQFVSYDSASKSIHVYFNPCNEYSYLMMPQRPDGVTSVREERTLCINNKALLLPADAFLDGVMISDGVGVSEHLPAFMITRWHSTITIGRTGVVIRENIGEQDKEPFNFLKPYITDYLK</sequence>
<feature type="signal peptide" evidence="1">
    <location>
        <begin position="1"/>
        <end position="23"/>
    </location>
</feature>
<name>A0ABR8N2H0_9BACL</name>
<keyword evidence="3" id="KW-1185">Reference proteome</keyword>
<evidence type="ECO:0008006" key="4">
    <source>
        <dbReference type="Google" id="ProtNLM"/>
    </source>
</evidence>
<evidence type="ECO:0000313" key="3">
    <source>
        <dbReference type="Proteomes" id="UP000609346"/>
    </source>
</evidence>
<gene>
    <name evidence="2" type="ORF">H8B09_26660</name>
</gene>
<dbReference type="EMBL" id="JACXZA010000009">
    <property type="protein sequence ID" value="MBD3922363.1"/>
    <property type="molecule type" value="Genomic_DNA"/>
</dbReference>
<reference evidence="2 3" key="1">
    <citation type="submission" date="2020-09" db="EMBL/GenBank/DDBJ databases">
        <title>Paenibacillus sp. strain PR3 16S rRNA gene Genome sequencing and assembly.</title>
        <authorList>
            <person name="Kim J."/>
        </authorList>
    </citation>
    <scope>NUCLEOTIDE SEQUENCE [LARGE SCALE GENOMIC DNA]</scope>
    <source>
        <strain evidence="2 3">PR3</strain>
    </source>
</reference>
<organism evidence="2 3">
    <name type="scientific">Paenibacillus terricola</name>
    <dbReference type="NCBI Taxonomy" id="2763503"/>
    <lineage>
        <taxon>Bacteria</taxon>
        <taxon>Bacillati</taxon>
        <taxon>Bacillota</taxon>
        <taxon>Bacilli</taxon>
        <taxon>Bacillales</taxon>
        <taxon>Paenibacillaceae</taxon>
        <taxon>Paenibacillus</taxon>
    </lineage>
</organism>
<accession>A0ABR8N2H0</accession>
<keyword evidence="1" id="KW-0732">Signal</keyword>